<dbReference type="EMBL" id="JBHUOL010000018">
    <property type="protein sequence ID" value="MFD2909195.1"/>
    <property type="molecule type" value="Genomic_DNA"/>
</dbReference>
<gene>
    <name evidence="1" type="ORF">ACFSX9_10680</name>
</gene>
<dbReference type="Proteomes" id="UP001597549">
    <property type="component" value="Unassembled WGS sequence"/>
</dbReference>
<reference evidence="2" key="1">
    <citation type="journal article" date="2019" name="Int. J. Syst. Evol. Microbiol.">
        <title>The Global Catalogue of Microorganisms (GCM) 10K type strain sequencing project: providing services to taxonomists for standard genome sequencing and annotation.</title>
        <authorList>
            <consortium name="The Broad Institute Genomics Platform"/>
            <consortium name="The Broad Institute Genome Sequencing Center for Infectious Disease"/>
            <person name="Wu L."/>
            <person name="Ma J."/>
        </authorList>
    </citation>
    <scope>NUCLEOTIDE SEQUENCE [LARGE SCALE GENOMIC DNA]</scope>
    <source>
        <strain evidence="2">KCTC 52644</strain>
    </source>
</reference>
<proteinExistence type="predicted"/>
<keyword evidence="2" id="KW-1185">Reference proteome</keyword>
<comment type="caution">
    <text evidence="1">The sequence shown here is derived from an EMBL/GenBank/DDBJ whole genome shotgun (WGS) entry which is preliminary data.</text>
</comment>
<organism evidence="1 2">
    <name type="scientific">Flavobacterium ardleyense</name>
    <dbReference type="NCBI Taxonomy" id="2038737"/>
    <lineage>
        <taxon>Bacteria</taxon>
        <taxon>Pseudomonadati</taxon>
        <taxon>Bacteroidota</taxon>
        <taxon>Flavobacteriia</taxon>
        <taxon>Flavobacteriales</taxon>
        <taxon>Flavobacteriaceae</taxon>
        <taxon>Flavobacterium</taxon>
    </lineage>
</organism>
<evidence type="ECO:0000313" key="2">
    <source>
        <dbReference type="Proteomes" id="UP001597549"/>
    </source>
</evidence>
<sequence>MKILYNINLEDYQIIQMRNYLNYSTIEIANNLLFADVAFVDEKGQNTLFFKAEILKLFIDLNQVLEKIKLGEIENEMIFSTDQNYMFNIEINKKFIVLNYNKNKILKYDFKKFQLELARNTKKIFSDFKILYPNYKDIKNIDFLVKSLSRF</sequence>
<protein>
    <submittedName>
        <fullName evidence="1">Uncharacterized protein</fullName>
    </submittedName>
</protein>
<dbReference type="RefSeq" id="WP_379807475.1">
    <property type="nucleotide sequence ID" value="NZ_JBHUOL010000018.1"/>
</dbReference>
<evidence type="ECO:0000313" key="1">
    <source>
        <dbReference type="EMBL" id="MFD2909195.1"/>
    </source>
</evidence>
<name>A0ABW5Z8I8_9FLAO</name>
<accession>A0ABW5Z8I8</accession>